<evidence type="ECO:0000313" key="4">
    <source>
        <dbReference type="EMBL" id="NKY04644.1"/>
    </source>
</evidence>
<feature type="compositionally biased region" description="Low complexity" evidence="1">
    <location>
        <begin position="122"/>
        <end position="132"/>
    </location>
</feature>
<evidence type="ECO:0000313" key="5">
    <source>
        <dbReference type="Proteomes" id="UP000563898"/>
    </source>
</evidence>
<evidence type="ECO:0000259" key="3">
    <source>
        <dbReference type="Pfam" id="PF04069"/>
    </source>
</evidence>
<evidence type="ECO:0000256" key="2">
    <source>
        <dbReference type="SAM" id="SignalP"/>
    </source>
</evidence>
<dbReference type="SUPFAM" id="SSF53850">
    <property type="entry name" value="Periplasmic binding protein-like II"/>
    <property type="match status" value="1"/>
</dbReference>
<dbReference type="RefSeq" id="WP_006368560.1">
    <property type="nucleotide sequence ID" value="NZ_JAAXPC010000021.1"/>
</dbReference>
<dbReference type="Gene3D" id="3.40.190.10">
    <property type="entry name" value="Periplasmic binding protein-like II"/>
    <property type="match status" value="2"/>
</dbReference>
<accession>A0A846WSQ2</accession>
<comment type="caution">
    <text evidence="4">The sequence shown here is derived from an EMBL/GenBank/DDBJ whole genome shotgun (WGS) entry which is preliminary data.</text>
</comment>
<organism evidence="4 5">
    <name type="scientific">Gordonia polyisoprenivorans</name>
    <dbReference type="NCBI Taxonomy" id="84595"/>
    <lineage>
        <taxon>Bacteria</taxon>
        <taxon>Bacillati</taxon>
        <taxon>Actinomycetota</taxon>
        <taxon>Actinomycetes</taxon>
        <taxon>Mycobacteriales</taxon>
        <taxon>Gordoniaceae</taxon>
        <taxon>Gordonia</taxon>
    </lineage>
</organism>
<dbReference type="EMBL" id="JAAXPC010000021">
    <property type="protein sequence ID" value="NKY04644.1"/>
    <property type="molecule type" value="Genomic_DNA"/>
</dbReference>
<sequence>MRRGAAPAILSAVLVLVAALAGCGSGGGDDAGPDENRPLVMGSSGTPESLVMAQIYAGALRTAGAHVAVDPRIGGDTAQLDAMQRGDVDLFPAFTGRLLTELAPSLAQAATSPVSPAPSTQPAADGAAAGDPNSDALYVDLNHSLPQGVSVGDATPVSATPQLFVATPLATTAGVSDLSGCGRLPADLPVVTTGEPDPATLQAFADAGCRMGPVQRVADVHTVLERTASGTALGLLTPLQIGGDSASGPAGLVEALPALAGSAGRGVGPQPETLVPVYRTAALTRDQVKAVNRVAGEITTADLATLAGKVRAGAHPADLAADWLNEHQI</sequence>
<dbReference type="InterPro" id="IPR007210">
    <property type="entry name" value="ABC_Gly_betaine_transp_sub-bd"/>
</dbReference>
<dbReference type="Proteomes" id="UP000563898">
    <property type="component" value="Unassembled WGS sequence"/>
</dbReference>
<evidence type="ECO:0000256" key="1">
    <source>
        <dbReference type="SAM" id="MobiDB-lite"/>
    </source>
</evidence>
<feature type="domain" description="ABC-type glycine betaine transport system substrate-binding" evidence="3">
    <location>
        <begin position="38"/>
        <end position="179"/>
    </location>
</feature>
<dbReference type="AlphaFoldDB" id="A0A846WSQ2"/>
<dbReference type="GO" id="GO:0043190">
    <property type="term" value="C:ATP-binding cassette (ABC) transporter complex"/>
    <property type="evidence" value="ECO:0007669"/>
    <property type="project" value="InterPro"/>
</dbReference>
<gene>
    <name evidence="4" type="ORF">HGA05_24070</name>
</gene>
<dbReference type="GO" id="GO:0022857">
    <property type="term" value="F:transmembrane transporter activity"/>
    <property type="evidence" value="ECO:0007669"/>
    <property type="project" value="InterPro"/>
</dbReference>
<reference evidence="4 5" key="1">
    <citation type="submission" date="2020-04" db="EMBL/GenBank/DDBJ databases">
        <title>MicrobeNet Type strains.</title>
        <authorList>
            <person name="Nicholson A.C."/>
        </authorList>
    </citation>
    <scope>NUCLEOTIDE SEQUENCE [LARGE SCALE GENOMIC DNA]</scope>
    <source>
        <strain evidence="4 5">ATCC BAA-14</strain>
    </source>
</reference>
<feature type="signal peptide" evidence="2">
    <location>
        <begin position="1"/>
        <end position="21"/>
    </location>
</feature>
<feature type="chain" id="PRO_5032299143" evidence="2">
    <location>
        <begin position="22"/>
        <end position="329"/>
    </location>
</feature>
<dbReference type="Pfam" id="PF04069">
    <property type="entry name" value="OpuAC"/>
    <property type="match status" value="1"/>
</dbReference>
<protein>
    <submittedName>
        <fullName evidence="4">ABC transporter substrate-binding protein</fullName>
    </submittedName>
</protein>
<feature type="region of interest" description="Disordered" evidence="1">
    <location>
        <begin position="110"/>
        <end position="132"/>
    </location>
</feature>
<proteinExistence type="predicted"/>
<feature type="compositionally biased region" description="Polar residues" evidence="1">
    <location>
        <begin position="110"/>
        <end position="121"/>
    </location>
</feature>
<dbReference type="PROSITE" id="PS51257">
    <property type="entry name" value="PROKAR_LIPOPROTEIN"/>
    <property type="match status" value="1"/>
</dbReference>
<name>A0A846WSQ2_9ACTN</name>
<keyword evidence="2" id="KW-0732">Signal</keyword>